<dbReference type="Gene3D" id="1.20.1280.140">
    <property type="match status" value="1"/>
</dbReference>
<evidence type="ECO:0000256" key="6">
    <source>
        <dbReference type="ARBA" id="ARBA00056563"/>
    </source>
</evidence>
<dbReference type="EMBL" id="SOSA01000108">
    <property type="protein sequence ID" value="THC96554.1"/>
    <property type="molecule type" value="Genomic_DNA"/>
</dbReference>
<dbReference type="Proteomes" id="UP000308092">
    <property type="component" value="Unassembled WGS sequence"/>
</dbReference>
<comment type="function">
    <text evidence="6">Constitutive protein of the cell wall. Antigen target of host humoral immune response.</text>
</comment>
<protein>
    <recommendedName>
        <fullName evidence="8">Cell wall mannoprotein 1</fullName>
    </recommendedName>
</protein>
<evidence type="ECO:0000256" key="3">
    <source>
        <dbReference type="ARBA" id="ARBA00022525"/>
    </source>
</evidence>
<dbReference type="PANTHER" id="PTHR38123:SF4">
    <property type="entry name" value="CELL WALL GALACTOMANNOPROTEIN, PUTATIVE (AFU_ORTHOLOGUE AFUA_4G00870)-RELATED"/>
    <property type="match status" value="1"/>
</dbReference>
<dbReference type="OrthoDB" id="3485059at2759"/>
<keyword evidence="12" id="KW-1185">Reference proteome</keyword>
<dbReference type="Proteomes" id="UP000324241">
    <property type="component" value="Unassembled WGS sequence"/>
</dbReference>
<feature type="chain" id="PRO_5036360237" description="Cell wall mannoprotein 1" evidence="9">
    <location>
        <begin position="19"/>
        <end position="187"/>
    </location>
</feature>
<dbReference type="EMBL" id="QUQM01000008">
    <property type="protein sequence ID" value="KAA8642018.1"/>
    <property type="molecule type" value="Genomic_DNA"/>
</dbReference>
<evidence type="ECO:0000256" key="2">
    <source>
        <dbReference type="ARBA" id="ARBA00022512"/>
    </source>
</evidence>
<name>A0A4V3UPU9_9EURO</name>
<comment type="similarity">
    <text evidence="7">Belongs to the cell wall mannoprotein 1 family.</text>
</comment>
<dbReference type="Pfam" id="PF12296">
    <property type="entry name" value="HsbA"/>
    <property type="match status" value="1"/>
</dbReference>
<dbReference type="InterPro" id="IPR021054">
    <property type="entry name" value="Cell_wall_mannoprotein_1"/>
</dbReference>
<dbReference type="AlphaFoldDB" id="A0A4V3UPU9"/>
<comment type="subcellular location">
    <subcellularLocation>
        <location evidence="1">Secreted</location>
        <location evidence="1">Cell wall</location>
    </subcellularLocation>
</comment>
<gene>
    <name evidence="10" type="ORF">ATNIH1004_010958</name>
    <name evidence="11" type="ORF">EYZ11_003946</name>
</gene>
<evidence type="ECO:0000256" key="1">
    <source>
        <dbReference type="ARBA" id="ARBA00004191"/>
    </source>
</evidence>
<evidence type="ECO:0000256" key="9">
    <source>
        <dbReference type="SAM" id="SignalP"/>
    </source>
</evidence>
<keyword evidence="2" id="KW-0134">Cell wall</keyword>
<dbReference type="VEuPathDB" id="FungiDB:EYZ11_003946"/>
<evidence type="ECO:0000256" key="7">
    <source>
        <dbReference type="ARBA" id="ARBA00060953"/>
    </source>
</evidence>
<comment type="caution">
    <text evidence="11">The sequence shown here is derived from an EMBL/GenBank/DDBJ whole genome shotgun (WGS) entry which is preliminary data.</text>
</comment>
<keyword evidence="4 9" id="KW-0732">Signal</keyword>
<dbReference type="PANTHER" id="PTHR38123">
    <property type="entry name" value="CELL WALL SERINE-THREONINE-RICH GALACTOMANNOPROTEIN MP1 (AFU_ORTHOLOGUE AFUA_4G03240)"/>
    <property type="match status" value="1"/>
</dbReference>
<reference evidence="11 12" key="1">
    <citation type="submission" date="2019-03" db="EMBL/GenBank/DDBJ databases">
        <title>The genome sequence of a newly discovered highly antifungal drug resistant Aspergillus species, Aspergillus tanneri NIH 1004.</title>
        <authorList>
            <person name="Mounaud S."/>
            <person name="Singh I."/>
            <person name="Joardar V."/>
            <person name="Pakala S."/>
            <person name="Pakala S."/>
            <person name="Venepally P."/>
            <person name="Hoover J."/>
            <person name="Nierman W."/>
            <person name="Chung J."/>
            <person name="Losada L."/>
        </authorList>
    </citation>
    <scope>NUCLEOTIDE SEQUENCE [LARGE SCALE GENOMIC DNA]</scope>
    <source>
        <strain evidence="11 12">NIH1004</strain>
    </source>
</reference>
<dbReference type="RefSeq" id="XP_033421380.1">
    <property type="nucleotide sequence ID" value="XM_033575525.1"/>
</dbReference>
<evidence type="ECO:0000256" key="8">
    <source>
        <dbReference type="ARBA" id="ARBA00071527"/>
    </source>
</evidence>
<evidence type="ECO:0000256" key="5">
    <source>
        <dbReference type="ARBA" id="ARBA00023121"/>
    </source>
</evidence>
<evidence type="ECO:0000313" key="10">
    <source>
        <dbReference type="EMBL" id="KAA8642018.1"/>
    </source>
</evidence>
<sequence>MRLLLAIFISTFLAFVSALPTTSTLVTREANAVVDAVHKIADQMKALNTTVTSYDGGLLGTVTALKIEFKCITLSHDLKNAISTTESSPNFTDTESLSVSTSFLDLQPQIYSTLDNIVSKKPQFDNGLLGIGSLSFLVKHNLEEEKDLSAKLGSAVAAKLREPYASLAPTINKGIAEKFAAAIKVFS</sequence>
<dbReference type="GO" id="GO:0009277">
    <property type="term" value="C:fungal-type cell wall"/>
    <property type="evidence" value="ECO:0007669"/>
    <property type="project" value="UniProtKB-ARBA"/>
</dbReference>
<dbReference type="GeneID" id="54333659"/>
<evidence type="ECO:0000313" key="11">
    <source>
        <dbReference type="EMBL" id="THC96554.1"/>
    </source>
</evidence>
<feature type="signal peptide" evidence="9">
    <location>
        <begin position="1"/>
        <end position="18"/>
    </location>
</feature>
<evidence type="ECO:0000313" key="13">
    <source>
        <dbReference type="Proteomes" id="UP000324241"/>
    </source>
</evidence>
<evidence type="ECO:0000313" key="12">
    <source>
        <dbReference type="Proteomes" id="UP000308092"/>
    </source>
</evidence>
<organism evidence="11 12">
    <name type="scientific">Aspergillus tanneri</name>
    <dbReference type="NCBI Taxonomy" id="1220188"/>
    <lineage>
        <taxon>Eukaryota</taxon>
        <taxon>Fungi</taxon>
        <taxon>Dikarya</taxon>
        <taxon>Ascomycota</taxon>
        <taxon>Pezizomycotina</taxon>
        <taxon>Eurotiomycetes</taxon>
        <taxon>Eurotiomycetidae</taxon>
        <taxon>Eurotiales</taxon>
        <taxon>Aspergillaceae</taxon>
        <taxon>Aspergillus</taxon>
        <taxon>Aspergillus subgen. Circumdati</taxon>
    </lineage>
</organism>
<dbReference type="GO" id="GO:0008289">
    <property type="term" value="F:lipid binding"/>
    <property type="evidence" value="ECO:0007669"/>
    <property type="project" value="UniProtKB-KW"/>
</dbReference>
<dbReference type="FunFam" id="1.20.1280.140:FF:000001">
    <property type="entry name" value="Cell wall serine-threonine-rich galactomannoprotein Mp1"/>
    <property type="match status" value="1"/>
</dbReference>
<dbReference type="GO" id="GO:0005576">
    <property type="term" value="C:extracellular region"/>
    <property type="evidence" value="ECO:0007669"/>
    <property type="project" value="TreeGrafter"/>
</dbReference>
<keyword evidence="5" id="KW-0446">Lipid-binding</keyword>
<proteinExistence type="inferred from homology"/>
<evidence type="ECO:0000256" key="4">
    <source>
        <dbReference type="ARBA" id="ARBA00022729"/>
    </source>
</evidence>
<accession>A0A4V3UPU9</accession>
<reference evidence="10 13" key="2">
    <citation type="submission" date="2019-08" db="EMBL/GenBank/DDBJ databases">
        <title>The genome sequence of a newly discovered highly antifungal drug resistant Aspergillus species, Aspergillus tanneri NIH 1004.</title>
        <authorList>
            <person name="Mounaud S."/>
            <person name="Singh I."/>
            <person name="Joardar V."/>
            <person name="Pakala S."/>
            <person name="Pakala S."/>
            <person name="Venepally P."/>
            <person name="Chung J.K."/>
            <person name="Losada L."/>
            <person name="Nierman W.C."/>
        </authorList>
    </citation>
    <scope>NUCLEOTIDE SEQUENCE [LARGE SCALE GENOMIC DNA]</scope>
    <source>
        <strain evidence="10 13">NIH1004</strain>
    </source>
</reference>
<keyword evidence="3" id="KW-0964">Secreted</keyword>
<dbReference type="STRING" id="1220188.A0A4V3UPU9"/>